<protein>
    <submittedName>
        <fullName evidence="3">Uncharacterized protein</fullName>
    </submittedName>
</protein>
<evidence type="ECO:0000313" key="4">
    <source>
        <dbReference type="Proteomes" id="UP001213000"/>
    </source>
</evidence>
<feature type="compositionally biased region" description="Polar residues" evidence="1">
    <location>
        <begin position="45"/>
        <end position="54"/>
    </location>
</feature>
<gene>
    <name evidence="3" type="ORF">NP233_g8523</name>
</gene>
<sequence>MQSHKSLLSVENMSSLQNTSGLENVSPACTRSPAHIRSPEGANSDPDQLSTPPNKQHKSPIRRYSSQDPFNWMLTQTTPPVESPNSTRTLPENTAKVVPSCGPVPLAALTPGYIITEQAWEGRVQYLVQTACYTPLRKKMDVFDAENMCGKAWIKTHKNSTNYHFALYWVSLNALEQLEWFQKVHPVSTNVDSNMSTAALAKNTSQAGSIFGIPVSLYLRLITLIITFTDLIITFTDSIALIVTFASSITLAVTFTNSITLMHHGLNRSCRHFTNHSHHFYGLNHSASLLHSQTHDFLAAALTSLAAQLTPILSLLHLGYICSHFLPLLDLSRFSIVVDYVRFAKLALLHFKQSTMEWEDLYFPKLPANCTKEMKAATLQLEESLTIALAAFNT</sequence>
<proteinExistence type="predicted"/>
<reference evidence="3" key="1">
    <citation type="submission" date="2022-07" db="EMBL/GenBank/DDBJ databases">
        <title>Genome Sequence of Leucocoprinus birnbaumii.</title>
        <authorList>
            <person name="Buettner E."/>
        </authorList>
    </citation>
    <scope>NUCLEOTIDE SEQUENCE</scope>
    <source>
        <strain evidence="3">VT141</strain>
    </source>
</reference>
<evidence type="ECO:0000256" key="1">
    <source>
        <dbReference type="SAM" id="MobiDB-lite"/>
    </source>
</evidence>
<keyword evidence="4" id="KW-1185">Reference proteome</keyword>
<keyword evidence="2" id="KW-1133">Transmembrane helix</keyword>
<dbReference type="AlphaFoldDB" id="A0AAD5VM68"/>
<feature type="transmembrane region" description="Helical" evidence="2">
    <location>
        <begin position="239"/>
        <end position="262"/>
    </location>
</feature>
<name>A0AAD5VM68_9AGAR</name>
<comment type="caution">
    <text evidence="3">The sequence shown here is derived from an EMBL/GenBank/DDBJ whole genome shotgun (WGS) entry which is preliminary data.</text>
</comment>
<feature type="compositionally biased region" description="Polar residues" evidence="1">
    <location>
        <begin position="64"/>
        <end position="90"/>
    </location>
</feature>
<evidence type="ECO:0000313" key="3">
    <source>
        <dbReference type="EMBL" id="KAJ3564091.1"/>
    </source>
</evidence>
<dbReference type="Proteomes" id="UP001213000">
    <property type="component" value="Unassembled WGS sequence"/>
</dbReference>
<feature type="transmembrane region" description="Helical" evidence="2">
    <location>
        <begin position="210"/>
        <end position="233"/>
    </location>
</feature>
<evidence type="ECO:0000256" key="2">
    <source>
        <dbReference type="SAM" id="Phobius"/>
    </source>
</evidence>
<feature type="region of interest" description="Disordered" evidence="1">
    <location>
        <begin position="1"/>
        <end position="90"/>
    </location>
</feature>
<accession>A0AAD5VM68</accession>
<organism evidence="3 4">
    <name type="scientific">Leucocoprinus birnbaumii</name>
    <dbReference type="NCBI Taxonomy" id="56174"/>
    <lineage>
        <taxon>Eukaryota</taxon>
        <taxon>Fungi</taxon>
        <taxon>Dikarya</taxon>
        <taxon>Basidiomycota</taxon>
        <taxon>Agaricomycotina</taxon>
        <taxon>Agaricomycetes</taxon>
        <taxon>Agaricomycetidae</taxon>
        <taxon>Agaricales</taxon>
        <taxon>Agaricineae</taxon>
        <taxon>Agaricaceae</taxon>
        <taxon>Leucocoprinus</taxon>
    </lineage>
</organism>
<dbReference type="EMBL" id="JANIEX010000694">
    <property type="protein sequence ID" value="KAJ3564091.1"/>
    <property type="molecule type" value="Genomic_DNA"/>
</dbReference>
<keyword evidence="2" id="KW-0812">Transmembrane</keyword>
<keyword evidence="2" id="KW-0472">Membrane</keyword>
<feature type="compositionally biased region" description="Polar residues" evidence="1">
    <location>
        <begin position="1"/>
        <end position="29"/>
    </location>
</feature>